<evidence type="ECO:0000313" key="3">
    <source>
        <dbReference type="Proteomes" id="UP001153269"/>
    </source>
</evidence>
<organism evidence="2 3">
    <name type="scientific">Pleuronectes platessa</name>
    <name type="common">European plaice</name>
    <dbReference type="NCBI Taxonomy" id="8262"/>
    <lineage>
        <taxon>Eukaryota</taxon>
        <taxon>Metazoa</taxon>
        <taxon>Chordata</taxon>
        <taxon>Craniata</taxon>
        <taxon>Vertebrata</taxon>
        <taxon>Euteleostomi</taxon>
        <taxon>Actinopterygii</taxon>
        <taxon>Neopterygii</taxon>
        <taxon>Teleostei</taxon>
        <taxon>Neoteleostei</taxon>
        <taxon>Acanthomorphata</taxon>
        <taxon>Carangaria</taxon>
        <taxon>Pleuronectiformes</taxon>
        <taxon>Pleuronectoidei</taxon>
        <taxon>Pleuronectidae</taxon>
        <taxon>Pleuronectes</taxon>
    </lineage>
</organism>
<sequence length="112" mass="11495">MPRDGGGGGGGGGVRASRSAPPPLPSTPSHTPPIHLPINLVMGAECFADQVWLNPQTAPFSVSSLLSLSAIAAVSLSSIPPHFPPSISSSSSSLFLLFFYLSAAPLWEVTVK</sequence>
<proteinExistence type="predicted"/>
<dbReference type="AlphaFoldDB" id="A0A9N7UJX6"/>
<gene>
    <name evidence="2" type="ORF">PLEPLA_LOCUS19543</name>
</gene>
<keyword evidence="3" id="KW-1185">Reference proteome</keyword>
<dbReference type="EMBL" id="CADEAL010001340">
    <property type="protein sequence ID" value="CAB1431486.1"/>
    <property type="molecule type" value="Genomic_DNA"/>
</dbReference>
<feature type="compositionally biased region" description="Pro residues" evidence="1">
    <location>
        <begin position="20"/>
        <end position="32"/>
    </location>
</feature>
<evidence type="ECO:0000313" key="2">
    <source>
        <dbReference type="EMBL" id="CAB1431486.1"/>
    </source>
</evidence>
<accession>A0A9N7UJX6</accession>
<feature type="compositionally biased region" description="Gly residues" evidence="1">
    <location>
        <begin position="1"/>
        <end position="14"/>
    </location>
</feature>
<evidence type="ECO:0000256" key="1">
    <source>
        <dbReference type="SAM" id="MobiDB-lite"/>
    </source>
</evidence>
<reference evidence="2" key="1">
    <citation type="submission" date="2020-03" db="EMBL/GenBank/DDBJ databases">
        <authorList>
            <person name="Weist P."/>
        </authorList>
    </citation>
    <scope>NUCLEOTIDE SEQUENCE</scope>
</reference>
<protein>
    <submittedName>
        <fullName evidence="2">Uncharacterized protein</fullName>
    </submittedName>
</protein>
<dbReference type="Proteomes" id="UP001153269">
    <property type="component" value="Unassembled WGS sequence"/>
</dbReference>
<name>A0A9N7UJX6_PLEPL</name>
<comment type="caution">
    <text evidence="2">The sequence shown here is derived from an EMBL/GenBank/DDBJ whole genome shotgun (WGS) entry which is preliminary data.</text>
</comment>
<feature type="region of interest" description="Disordered" evidence="1">
    <location>
        <begin position="1"/>
        <end position="32"/>
    </location>
</feature>